<proteinExistence type="predicted"/>
<name>A0A1M5SDT0_9FLAO</name>
<evidence type="ECO:0000313" key="7">
    <source>
        <dbReference type="Proteomes" id="UP000184109"/>
    </source>
</evidence>
<feature type="transmembrane region" description="Helical" evidence="4">
    <location>
        <begin position="66"/>
        <end position="91"/>
    </location>
</feature>
<dbReference type="RefSeq" id="WP_073117871.1">
    <property type="nucleotide sequence ID" value="NZ_BMEN01000001.1"/>
</dbReference>
<dbReference type="Proteomes" id="UP000184109">
    <property type="component" value="Unassembled WGS sequence"/>
</dbReference>
<reference evidence="7" key="1">
    <citation type="submission" date="2016-11" db="EMBL/GenBank/DDBJ databases">
        <authorList>
            <person name="Varghese N."/>
            <person name="Submissions S."/>
        </authorList>
    </citation>
    <scope>NUCLEOTIDE SEQUENCE [LARGE SCALE GENOMIC DNA]</scope>
    <source>
        <strain evidence="7">DSM 100572</strain>
    </source>
</reference>
<dbReference type="SUPFAM" id="SSF46689">
    <property type="entry name" value="Homeodomain-like"/>
    <property type="match status" value="1"/>
</dbReference>
<keyword evidence="7" id="KW-1185">Reference proteome</keyword>
<feature type="transmembrane region" description="Helical" evidence="4">
    <location>
        <begin position="41"/>
        <end position="60"/>
    </location>
</feature>
<sequence length="381" mass="44514">MSSSEELKLLVIFSLLAAANLMVLFLILFFKKSNNQSNKVLGLLVFIPSIVLVMNPLFYLQYFSEYLVFIFIGLSSTFLFGPLLLLYIHLVQDNKYQFKTKDLFHFFPVFFVIFYGIYISLQPNEINYKNYLQIASGEDLMINIINIAQLIHFAIYITWSIKKVNLIKTKTYLSIVDKTNYKWLKFFVTRLLYLNILILLIYVVQMSFFPSYVIYSDLLATPLASSCFYPIMVYKSFANKMAYDTDVFNKKEIKSKEVQLSESTFIVKEEEQDEELNSDKILSFLQENKTYLNKDYTIHQLGVDLNESSRTVSKVINSELNKSFIQLINEFRVEEAIILLKSEKDKLTIDAIAEKAGFKSRSSFYRVFKNIKQTSPSQYIQ</sequence>
<dbReference type="OrthoDB" id="6283866at2"/>
<dbReference type="SMART" id="SM00342">
    <property type="entry name" value="HTH_ARAC"/>
    <property type="match status" value="1"/>
</dbReference>
<dbReference type="GO" id="GO:0003700">
    <property type="term" value="F:DNA-binding transcription factor activity"/>
    <property type="evidence" value="ECO:0007669"/>
    <property type="project" value="InterPro"/>
</dbReference>
<keyword evidence="2" id="KW-0238">DNA-binding</keyword>
<dbReference type="InterPro" id="IPR009057">
    <property type="entry name" value="Homeodomain-like_sf"/>
</dbReference>
<dbReference type="AlphaFoldDB" id="A0A1M5SDT0"/>
<keyword evidence="1" id="KW-0805">Transcription regulation</keyword>
<dbReference type="PANTHER" id="PTHR43280:SF29">
    <property type="entry name" value="ARAC-FAMILY TRANSCRIPTIONAL REGULATOR"/>
    <property type="match status" value="1"/>
</dbReference>
<protein>
    <submittedName>
        <fullName evidence="6">Transcriptional regulator, AraC family</fullName>
    </submittedName>
</protein>
<keyword evidence="4" id="KW-0812">Transmembrane</keyword>
<dbReference type="Gene3D" id="1.10.10.60">
    <property type="entry name" value="Homeodomain-like"/>
    <property type="match status" value="1"/>
</dbReference>
<dbReference type="InterPro" id="IPR018060">
    <property type="entry name" value="HTH_AraC"/>
</dbReference>
<feature type="transmembrane region" description="Helical" evidence="4">
    <location>
        <begin position="209"/>
        <end position="231"/>
    </location>
</feature>
<accession>A0A1M5SDT0</accession>
<feature type="transmembrane region" description="Helical" evidence="4">
    <location>
        <begin position="183"/>
        <end position="203"/>
    </location>
</feature>
<evidence type="ECO:0000256" key="2">
    <source>
        <dbReference type="ARBA" id="ARBA00023125"/>
    </source>
</evidence>
<keyword evidence="4" id="KW-0472">Membrane</keyword>
<feature type="transmembrane region" description="Helical" evidence="4">
    <location>
        <begin position="12"/>
        <end position="29"/>
    </location>
</feature>
<dbReference type="PANTHER" id="PTHR43280">
    <property type="entry name" value="ARAC-FAMILY TRANSCRIPTIONAL REGULATOR"/>
    <property type="match status" value="1"/>
</dbReference>
<feature type="transmembrane region" description="Helical" evidence="4">
    <location>
        <begin position="141"/>
        <end position="162"/>
    </location>
</feature>
<dbReference type="PROSITE" id="PS01124">
    <property type="entry name" value="HTH_ARAC_FAMILY_2"/>
    <property type="match status" value="1"/>
</dbReference>
<dbReference type="PROSITE" id="PS00041">
    <property type="entry name" value="HTH_ARAC_FAMILY_1"/>
    <property type="match status" value="1"/>
</dbReference>
<dbReference type="GO" id="GO:0043565">
    <property type="term" value="F:sequence-specific DNA binding"/>
    <property type="evidence" value="ECO:0007669"/>
    <property type="project" value="InterPro"/>
</dbReference>
<dbReference type="EMBL" id="FQXQ01000001">
    <property type="protein sequence ID" value="SHH36676.1"/>
    <property type="molecule type" value="Genomic_DNA"/>
</dbReference>
<organism evidence="6 7">
    <name type="scientific">Wenyingzhuangia marina</name>
    <dbReference type="NCBI Taxonomy" id="1195760"/>
    <lineage>
        <taxon>Bacteria</taxon>
        <taxon>Pseudomonadati</taxon>
        <taxon>Bacteroidota</taxon>
        <taxon>Flavobacteriia</taxon>
        <taxon>Flavobacteriales</taxon>
        <taxon>Flavobacteriaceae</taxon>
        <taxon>Wenyingzhuangia</taxon>
    </lineage>
</organism>
<keyword evidence="3" id="KW-0804">Transcription</keyword>
<evidence type="ECO:0000259" key="5">
    <source>
        <dbReference type="PROSITE" id="PS01124"/>
    </source>
</evidence>
<keyword evidence="4" id="KW-1133">Transmembrane helix</keyword>
<dbReference type="Pfam" id="PF12833">
    <property type="entry name" value="HTH_18"/>
    <property type="match status" value="1"/>
</dbReference>
<evidence type="ECO:0000256" key="1">
    <source>
        <dbReference type="ARBA" id="ARBA00023015"/>
    </source>
</evidence>
<evidence type="ECO:0000313" key="6">
    <source>
        <dbReference type="EMBL" id="SHH36676.1"/>
    </source>
</evidence>
<evidence type="ECO:0000256" key="3">
    <source>
        <dbReference type="ARBA" id="ARBA00023163"/>
    </source>
</evidence>
<dbReference type="STRING" id="1195760.SAMN05444281_0258"/>
<feature type="transmembrane region" description="Helical" evidence="4">
    <location>
        <begin position="103"/>
        <end position="121"/>
    </location>
</feature>
<gene>
    <name evidence="6" type="ORF">SAMN05444281_0258</name>
</gene>
<evidence type="ECO:0000256" key="4">
    <source>
        <dbReference type="SAM" id="Phobius"/>
    </source>
</evidence>
<dbReference type="InterPro" id="IPR018062">
    <property type="entry name" value="HTH_AraC-typ_CS"/>
</dbReference>
<feature type="domain" description="HTH araC/xylS-type" evidence="5">
    <location>
        <begin position="279"/>
        <end position="381"/>
    </location>
</feature>